<dbReference type="InterPro" id="IPR036396">
    <property type="entry name" value="Cyt_P450_sf"/>
</dbReference>
<evidence type="ECO:0000313" key="1">
    <source>
        <dbReference type="EMBL" id="MBN0048941.1"/>
    </source>
</evidence>
<evidence type="ECO:0000313" key="2">
    <source>
        <dbReference type="Proteomes" id="UP000788262"/>
    </source>
</evidence>
<dbReference type="Gene3D" id="1.10.630.10">
    <property type="entry name" value="Cytochrome P450"/>
    <property type="match status" value="1"/>
</dbReference>
<sequence length="65" mass="6933">MDAQSLPFGAFLARLEATIAFGRLPARFPGLAPAPDTVPIRRDRIVLRGCQSLPTVLKGSEEAGI</sequence>
<proteinExistence type="predicted"/>
<dbReference type="RefSeq" id="WP_205387061.1">
    <property type="nucleotide sequence ID" value="NZ_JAFFZS010000052.1"/>
</dbReference>
<dbReference type="EMBL" id="JAFFZS010000052">
    <property type="protein sequence ID" value="MBN0048941.1"/>
    <property type="molecule type" value="Genomic_DNA"/>
</dbReference>
<reference evidence="1 2" key="1">
    <citation type="submission" date="2021-02" db="EMBL/GenBank/DDBJ databases">
        <title>Whole genome sequencing of Streptomyces actuosus VRA1.</title>
        <authorList>
            <person name="Sen G."/>
            <person name="Sen A."/>
        </authorList>
    </citation>
    <scope>NUCLEOTIDE SEQUENCE [LARGE SCALE GENOMIC DNA]</scope>
    <source>
        <strain evidence="1 2">VRA1</strain>
    </source>
</reference>
<accession>A0ABS2W0L0</accession>
<protein>
    <submittedName>
        <fullName evidence="1">Uncharacterized protein</fullName>
    </submittedName>
</protein>
<gene>
    <name evidence="1" type="ORF">JS756_33620</name>
</gene>
<dbReference type="Proteomes" id="UP000788262">
    <property type="component" value="Unassembled WGS sequence"/>
</dbReference>
<comment type="caution">
    <text evidence="1">The sequence shown here is derived from an EMBL/GenBank/DDBJ whole genome shotgun (WGS) entry which is preliminary data.</text>
</comment>
<organism evidence="1 2">
    <name type="scientific">Streptomyces actuosus</name>
    <dbReference type="NCBI Taxonomy" id="1885"/>
    <lineage>
        <taxon>Bacteria</taxon>
        <taxon>Bacillati</taxon>
        <taxon>Actinomycetota</taxon>
        <taxon>Actinomycetes</taxon>
        <taxon>Kitasatosporales</taxon>
        <taxon>Streptomycetaceae</taxon>
        <taxon>Streptomyces</taxon>
    </lineage>
</organism>
<keyword evidence="2" id="KW-1185">Reference proteome</keyword>
<dbReference type="SUPFAM" id="SSF48264">
    <property type="entry name" value="Cytochrome P450"/>
    <property type="match status" value="1"/>
</dbReference>
<name>A0ABS2W0L0_STRAS</name>